<gene>
    <name evidence="2" type="ORF">ABT317_10265</name>
</gene>
<keyword evidence="3" id="KW-1185">Reference proteome</keyword>
<dbReference type="Proteomes" id="UP001458415">
    <property type="component" value="Unassembled WGS sequence"/>
</dbReference>
<dbReference type="InterPro" id="IPR032710">
    <property type="entry name" value="NTF2-like_dom_sf"/>
</dbReference>
<protein>
    <submittedName>
        <fullName evidence="2">Nuclear transport factor 2 family protein</fullName>
    </submittedName>
</protein>
<comment type="caution">
    <text evidence="2">The sequence shown here is derived from an EMBL/GenBank/DDBJ whole genome shotgun (WGS) entry which is preliminary data.</text>
</comment>
<dbReference type="SUPFAM" id="SSF54427">
    <property type="entry name" value="NTF2-like"/>
    <property type="match status" value="1"/>
</dbReference>
<accession>A0ABV1VZM3</accession>
<dbReference type="InterPro" id="IPR037401">
    <property type="entry name" value="SnoaL-like"/>
</dbReference>
<reference evidence="2 3" key="1">
    <citation type="submission" date="2024-06" db="EMBL/GenBank/DDBJ databases">
        <title>The Natural Products Discovery Center: Release of the First 8490 Sequenced Strains for Exploring Actinobacteria Biosynthetic Diversity.</title>
        <authorList>
            <person name="Kalkreuter E."/>
            <person name="Kautsar S.A."/>
            <person name="Yang D."/>
            <person name="Bader C.D."/>
            <person name="Teijaro C.N."/>
            <person name="Fluegel L."/>
            <person name="Davis C.M."/>
            <person name="Simpson J.R."/>
            <person name="Lauterbach L."/>
            <person name="Steele A.D."/>
            <person name="Gui C."/>
            <person name="Meng S."/>
            <person name="Li G."/>
            <person name="Viehrig K."/>
            <person name="Ye F."/>
            <person name="Su P."/>
            <person name="Kiefer A.F."/>
            <person name="Nichols A."/>
            <person name="Cepeda A.J."/>
            <person name="Yan W."/>
            <person name="Fan B."/>
            <person name="Jiang Y."/>
            <person name="Adhikari A."/>
            <person name="Zheng C.-J."/>
            <person name="Schuster L."/>
            <person name="Cowan T.M."/>
            <person name="Smanski M.J."/>
            <person name="Chevrette M.G."/>
            <person name="De Carvalho L.P.S."/>
            <person name="Shen B."/>
        </authorList>
    </citation>
    <scope>NUCLEOTIDE SEQUENCE [LARGE SCALE GENOMIC DNA]</scope>
    <source>
        <strain evidence="2 3">NPDC000634</strain>
    </source>
</reference>
<dbReference type="CDD" id="cd00531">
    <property type="entry name" value="NTF2_like"/>
    <property type="match status" value="1"/>
</dbReference>
<dbReference type="RefSeq" id="WP_086730038.1">
    <property type="nucleotide sequence ID" value="NZ_MUBM01000368.1"/>
</dbReference>
<evidence type="ECO:0000313" key="3">
    <source>
        <dbReference type="Proteomes" id="UP001458415"/>
    </source>
</evidence>
<sequence length="186" mass="21180">MTQSSDLETRIRRLEDRREIDDLVLLYFLAMDERDLPGLPYIFAEDAHLGSADGVFAANGLAEIESTYEGRFAVLGPTFHFSHGVIVGFDDDPDLAHGVVAGHAEVVRNGTTMWVALRYEDVYRRTPQGWRIADRVMSYMYYAPAESYAAVMKQDNRNLCYGDERPADWPSALTGGSLDWLRRFYR</sequence>
<dbReference type="EMBL" id="JBEPCU010000119">
    <property type="protein sequence ID" value="MER6977384.1"/>
    <property type="molecule type" value="Genomic_DNA"/>
</dbReference>
<evidence type="ECO:0000259" key="1">
    <source>
        <dbReference type="Pfam" id="PF13577"/>
    </source>
</evidence>
<evidence type="ECO:0000313" key="2">
    <source>
        <dbReference type="EMBL" id="MER6977384.1"/>
    </source>
</evidence>
<name>A0ABV1VZM3_9ACTN</name>
<organism evidence="2 3">
    <name type="scientific">Streptomyces carpinensis</name>
    <dbReference type="NCBI Taxonomy" id="66369"/>
    <lineage>
        <taxon>Bacteria</taxon>
        <taxon>Bacillati</taxon>
        <taxon>Actinomycetota</taxon>
        <taxon>Actinomycetes</taxon>
        <taxon>Kitasatosporales</taxon>
        <taxon>Streptomycetaceae</taxon>
        <taxon>Streptomyces</taxon>
    </lineage>
</organism>
<dbReference type="Pfam" id="PF13577">
    <property type="entry name" value="SnoaL_4"/>
    <property type="match status" value="1"/>
</dbReference>
<proteinExistence type="predicted"/>
<dbReference type="Gene3D" id="3.10.450.50">
    <property type="match status" value="1"/>
</dbReference>
<feature type="domain" description="SnoaL-like" evidence="1">
    <location>
        <begin position="12"/>
        <end position="135"/>
    </location>
</feature>